<evidence type="ECO:0000313" key="1">
    <source>
        <dbReference type="EMBL" id="OZG67333.1"/>
    </source>
</evidence>
<organism evidence="1 2">
    <name type="scientific">Bifidobacterium eulemuris</name>
    <dbReference type="NCBI Taxonomy" id="1765219"/>
    <lineage>
        <taxon>Bacteria</taxon>
        <taxon>Bacillati</taxon>
        <taxon>Actinomycetota</taxon>
        <taxon>Actinomycetes</taxon>
        <taxon>Bifidobacteriales</taxon>
        <taxon>Bifidobacteriaceae</taxon>
        <taxon>Bifidobacterium</taxon>
    </lineage>
</organism>
<reference evidence="1 2" key="1">
    <citation type="journal article" date="2017" name="BMC Genomics">
        <title>Comparative genomic and phylogenomic analyses of the Bifidobacteriaceae family.</title>
        <authorList>
            <person name="Lugli G.A."/>
            <person name="Milani C."/>
            <person name="Turroni F."/>
            <person name="Duranti S."/>
            <person name="Mancabelli L."/>
            <person name="Mangifesta M."/>
            <person name="Ferrario C."/>
            <person name="Modesto M."/>
            <person name="Mattarelli P."/>
            <person name="Jiri K."/>
            <person name="van Sinderen D."/>
            <person name="Ventura M."/>
        </authorList>
    </citation>
    <scope>NUCLEOTIDE SEQUENCE [LARGE SCALE GENOMIC DNA]</scope>
    <source>
        <strain evidence="1 2">DSM 100216</strain>
    </source>
</reference>
<dbReference type="AlphaFoldDB" id="A0A261G807"/>
<dbReference type="Proteomes" id="UP000216057">
    <property type="component" value="Unassembled WGS sequence"/>
</dbReference>
<sequence length="57" mass="6783">MDRDGGVNDNAITGRRVGSLQRRRFDMRVGYRVVLNTVIRCRSVMEFISRRRQELNR</sequence>
<proteinExistence type="predicted"/>
<gene>
    <name evidence="1" type="ORF">BEUL_1424</name>
</gene>
<protein>
    <submittedName>
        <fullName evidence="1">Uncharacterized protein</fullName>
    </submittedName>
</protein>
<accession>A0A261G807</accession>
<dbReference type="EMBL" id="MWWZ01000008">
    <property type="protein sequence ID" value="OZG67333.1"/>
    <property type="molecule type" value="Genomic_DNA"/>
</dbReference>
<comment type="caution">
    <text evidence="1">The sequence shown here is derived from an EMBL/GenBank/DDBJ whole genome shotgun (WGS) entry which is preliminary data.</text>
</comment>
<evidence type="ECO:0000313" key="2">
    <source>
        <dbReference type="Proteomes" id="UP000216057"/>
    </source>
</evidence>
<name>A0A261G807_9BIFI</name>